<gene>
    <name evidence="2" type="ORF">MVI01_08470</name>
    <name evidence="3" type="ORF">SAMN04488504_101599</name>
</gene>
<dbReference type="InterPro" id="IPR029063">
    <property type="entry name" value="SAM-dependent_MTases_sf"/>
</dbReference>
<dbReference type="EMBL" id="FNAJ01000001">
    <property type="protein sequence ID" value="SDD36596.1"/>
    <property type="molecule type" value="Genomic_DNA"/>
</dbReference>
<evidence type="ECO:0000313" key="3">
    <source>
        <dbReference type="EMBL" id="SDD36596.1"/>
    </source>
</evidence>
<accession>A0A511H6F9</accession>
<proteinExistence type="predicted"/>
<dbReference type="Proteomes" id="UP000198717">
    <property type="component" value="Unassembled WGS sequence"/>
</dbReference>
<dbReference type="CDD" id="cd02440">
    <property type="entry name" value="AdoMet_MTases"/>
    <property type="match status" value="1"/>
</dbReference>
<dbReference type="EMBL" id="BJVY01000003">
    <property type="protein sequence ID" value="GEL69063.1"/>
    <property type="molecule type" value="Genomic_DNA"/>
</dbReference>
<evidence type="ECO:0000313" key="4">
    <source>
        <dbReference type="Proteomes" id="UP000198717"/>
    </source>
</evidence>
<dbReference type="Pfam" id="PF08241">
    <property type="entry name" value="Methyltransf_11"/>
    <property type="match status" value="1"/>
</dbReference>
<reference evidence="2 5" key="2">
    <citation type="submission" date="2019-07" db="EMBL/GenBank/DDBJ databases">
        <title>Whole genome shotgun sequence of Myxococcus virescens NBRC 100334.</title>
        <authorList>
            <person name="Hosoyama A."/>
            <person name="Uohara A."/>
            <person name="Ohji S."/>
            <person name="Ichikawa N."/>
        </authorList>
    </citation>
    <scope>NUCLEOTIDE SEQUENCE [LARGE SCALE GENOMIC DNA]</scope>
    <source>
        <strain evidence="2 5">NBRC 100334</strain>
    </source>
</reference>
<dbReference type="GO" id="GO:0008757">
    <property type="term" value="F:S-adenosylmethionine-dependent methyltransferase activity"/>
    <property type="evidence" value="ECO:0007669"/>
    <property type="project" value="InterPro"/>
</dbReference>
<dbReference type="AlphaFoldDB" id="A0A511H6F9"/>
<evidence type="ECO:0000313" key="5">
    <source>
        <dbReference type="Proteomes" id="UP000321224"/>
    </source>
</evidence>
<keyword evidence="3" id="KW-0808">Transferase</keyword>
<dbReference type="SUPFAM" id="SSF53335">
    <property type="entry name" value="S-adenosyl-L-methionine-dependent methyltransferases"/>
    <property type="match status" value="1"/>
</dbReference>
<protein>
    <submittedName>
        <fullName evidence="3">Methyltransferase domain-containing protein</fullName>
    </submittedName>
</protein>
<organism evidence="2 5">
    <name type="scientific">Myxococcus virescens</name>
    <dbReference type="NCBI Taxonomy" id="83456"/>
    <lineage>
        <taxon>Bacteria</taxon>
        <taxon>Pseudomonadati</taxon>
        <taxon>Myxococcota</taxon>
        <taxon>Myxococcia</taxon>
        <taxon>Myxococcales</taxon>
        <taxon>Cystobacterineae</taxon>
        <taxon>Myxococcaceae</taxon>
        <taxon>Myxococcus</taxon>
    </lineage>
</organism>
<feature type="domain" description="Methyltransferase type 11" evidence="1">
    <location>
        <begin position="82"/>
        <end position="159"/>
    </location>
</feature>
<sequence length="265" mass="30123">MLATARRAYKQRAFPARRDAPLACLDTAPGLPFPKRRGYGPPTMRPGGNIFQFLKREVLVGEHEVLHRTLKEALVGICDSVLDIGCGSRSPLHSFSNLLPHTVGVDGHPTSIERSRAAGIHREYHCMDLMEAGQRFGPKSFDAVVALDVIEHFDKPDGFRLLEMMESLARKRVIIFTPNGFLPQDEWDNNVHQVHRSGWEVYDFELRGYHVTGMSGWKPLRGDYALPRIRPFRLGSRLSILTEPFATRWPRHAFQLLAIRDMEVS</sequence>
<dbReference type="Gene3D" id="3.40.50.150">
    <property type="entry name" value="Vaccinia Virus protein VP39"/>
    <property type="match status" value="1"/>
</dbReference>
<comment type="caution">
    <text evidence="2">The sequence shown here is derived from an EMBL/GenBank/DDBJ whole genome shotgun (WGS) entry which is preliminary data.</text>
</comment>
<name>A0A511H6F9_9BACT</name>
<evidence type="ECO:0000313" key="2">
    <source>
        <dbReference type="EMBL" id="GEL69063.1"/>
    </source>
</evidence>
<dbReference type="InterPro" id="IPR013216">
    <property type="entry name" value="Methyltransf_11"/>
</dbReference>
<dbReference type="Proteomes" id="UP000321224">
    <property type="component" value="Unassembled WGS sequence"/>
</dbReference>
<keyword evidence="3" id="KW-0489">Methyltransferase</keyword>
<reference evidence="3 4" key="1">
    <citation type="submission" date="2016-10" db="EMBL/GenBank/DDBJ databases">
        <authorList>
            <person name="Varghese N."/>
            <person name="Submissions S."/>
        </authorList>
    </citation>
    <scope>NUCLEOTIDE SEQUENCE [LARGE SCALE GENOMIC DNA]</scope>
    <source>
        <strain evidence="3 4">DSM 2260</strain>
    </source>
</reference>
<keyword evidence="4" id="KW-1185">Reference proteome</keyword>
<dbReference type="GO" id="GO:0032259">
    <property type="term" value="P:methylation"/>
    <property type="evidence" value="ECO:0007669"/>
    <property type="project" value="UniProtKB-KW"/>
</dbReference>
<evidence type="ECO:0000259" key="1">
    <source>
        <dbReference type="Pfam" id="PF08241"/>
    </source>
</evidence>